<evidence type="ECO:0000313" key="3">
    <source>
        <dbReference type="Proteomes" id="UP001302602"/>
    </source>
</evidence>
<dbReference type="AlphaFoldDB" id="A0AAN6TXM3"/>
<dbReference type="RefSeq" id="XP_062646325.1">
    <property type="nucleotide sequence ID" value="XM_062787516.1"/>
</dbReference>
<evidence type="ECO:0000256" key="1">
    <source>
        <dbReference type="SAM" id="MobiDB-lite"/>
    </source>
</evidence>
<name>A0AAN6TXM3_9PEZI</name>
<accession>A0AAN6TXM3</accession>
<dbReference type="GeneID" id="87824286"/>
<dbReference type="EMBL" id="MU853230">
    <property type="protein sequence ID" value="KAK4122554.1"/>
    <property type="molecule type" value="Genomic_DNA"/>
</dbReference>
<feature type="compositionally biased region" description="Basic and acidic residues" evidence="1">
    <location>
        <begin position="58"/>
        <end position="74"/>
    </location>
</feature>
<keyword evidence="3" id="KW-1185">Reference proteome</keyword>
<organism evidence="2 3">
    <name type="scientific">Parathielavia appendiculata</name>
    <dbReference type="NCBI Taxonomy" id="2587402"/>
    <lineage>
        <taxon>Eukaryota</taxon>
        <taxon>Fungi</taxon>
        <taxon>Dikarya</taxon>
        <taxon>Ascomycota</taxon>
        <taxon>Pezizomycotina</taxon>
        <taxon>Sordariomycetes</taxon>
        <taxon>Sordariomycetidae</taxon>
        <taxon>Sordariales</taxon>
        <taxon>Chaetomiaceae</taxon>
        <taxon>Parathielavia</taxon>
    </lineage>
</organism>
<protein>
    <submittedName>
        <fullName evidence="2">Uncharacterized protein</fullName>
    </submittedName>
</protein>
<feature type="region of interest" description="Disordered" evidence="1">
    <location>
        <begin position="47"/>
        <end position="103"/>
    </location>
</feature>
<evidence type="ECO:0000313" key="2">
    <source>
        <dbReference type="EMBL" id="KAK4122554.1"/>
    </source>
</evidence>
<proteinExistence type="predicted"/>
<comment type="caution">
    <text evidence="2">The sequence shown here is derived from an EMBL/GenBank/DDBJ whole genome shotgun (WGS) entry which is preliminary data.</text>
</comment>
<reference evidence="2" key="2">
    <citation type="submission" date="2023-05" db="EMBL/GenBank/DDBJ databases">
        <authorList>
            <consortium name="Lawrence Berkeley National Laboratory"/>
            <person name="Steindorff A."/>
            <person name="Hensen N."/>
            <person name="Bonometti L."/>
            <person name="Westerberg I."/>
            <person name="Brannstrom I.O."/>
            <person name="Guillou S."/>
            <person name="Cros-Aarteil S."/>
            <person name="Calhoun S."/>
            <person name="Haridas S."/>
            <person name="Kuo A."/>
            <person name="Mondo S."/>
            <person name="Pangilinan J."/>
            <person name="Riley R."/>
            <person name="Labutti K."/>
            <person name="Andreopoulos B."/>
            <person name="Lipzen A."/>
            <person name="Chen C."/>
            <person name="Yanf M."/>
            <person name="Daum C."/>
            <person name="Ng V."/>
            <person name="Clum A."/>
            <person name="Ohm R."/>
            <person name="Martin F."/>
            <person name="Silar P."/>
            <person name="Natvig D."/>
            <person name="Lalanne C."/>
            <person name="Gautier V."/>
            <person name="Ament-Velasquez S.L."/>
            <person name="Kruys A."/>
            <person name="Hutchinson M.I."/>
            <person name="Powell A.J."/>
            <person name="Barry K."/>
            <person name="Miller A.N."/>
            <person name="Grigoriev I.V."/>
            <person name="Debuchy R."/>
            <person name="Gladieux P."/>
            <person name="Thoren M.H."/>
            <person name="Johannesson H."/>
        </authorList>
    </citation>
    <scope>NUCLEOTIDE SEQUENCE</scope>
    <source>
        <strain evidence="2">CBS 731.68</strain>
    </source>
</reference>
<feature type="compositionally biased region" description="Polar residues" evidence="1">
    <location>
        <begin position="82"/>
        <end position="95"/>
    </location>
</feature>
<sequence>MSGTLQHATGPIKRCTRHFTISQLCFGRNKSSFLSVLMRNAEGGESPLLRTASSRSRAHPDQSVENVRSTDHSTEQMPSREGPSSSHPGKQNPRSSFPLRLVGTPPSIAVTGLPPLHSFRSNVSDVPDVSRCLGSAKQSQIQAEPRDRGETRPATISWNPGSPCFLEVDLSLLPSHAHLDGKEQSTYLCRKSRPVCMNMRSLTTSSSILSSFDEQRDACA</sequence>
<gene>
    <name evidence="2" type="ORF">N657DRAFT_467316</name>
</gene>
<reference evidence="2" key="1">
    <citation type="journal article" date="2023" name="Mol. Phylogenet. Evol.">
        <title>Genome-scale phylogeny and comparative genomics of the fungal order Sordariales.</title>
        <authorList>
            <person name="Hensen N."/>
            <person name="Bonometti L."/>
            <person name="Westerberg I."/>
            <person name="Brannstrom I.O."/>
            <person name="Guillou S."/>
            <person name="Cros-Aarteil S."/>
            <person name="Calhoun S."/>
            <person name="Haridas S."/>
            <person name="Kuo A."/>
            <person name="Mondo S."/>
            <person name="Pangilinan J."/>
            <person name="Riley R."/>
            <person name="LaButti K."/>
            <person name="Andreopoulos B."/>
            <person name="Lipzen A."/>
            <person name="Chen C."/>
            <person name="Yan M."/>
            <person name="Daum C."/>
            <person name="Ng V."/>
            <person name="Clum A."/>
            <person name="Steindorff A."/>
            <person name="Ohm R.A."/>
            <person name="Martin F."/>
            <person name="Silar P."/>
            <person name="Natvig D.O."/>
            <person name="Lalanne C."/>
            <person name="Gautier V."/>
            <person name="Ament-Velasquez S.L."/>
            <person name="Kruys A."/>
            <person name="Hutchinson M.I."/>
            <person name="Powell A.J."/>
            <person name="Barry K."/>
            <person name="Miller A.N."/>
            <person name="Grigoriev I.V."/>
            <person name="Debuchy R."/>
            <person name="Gladieux P."/>
            <person name="Hiltunen Thoren M."/>
            <person name="Johannesson H."/>
        </authorList>
    </citation>
    <scope>NUCLEOTIDE SEQUENCE</scope>
    <source>
        <strain evidence="2">CBS 731.68</strain>
    </source>
</reference>
<dbReference type="Proteomes" id="UP001302602">
    <property type="component" value="Unassembled WGS sequence"/>
</dbReference>